<dbReference type="RefSeq" id="WP_407823988.1">
    <property type="nucleotide sequence ID" value="NZ_JBJLSN010000011.1"/>
</dbReference>
<evidence type="ECO:0000313" key="3">
    <source>
        <dbReference type="Proteomes" id="UP001628281"/>
    </source>
</evidence>
<keyword evidence="1" id="KW-1133">Transmembrane helix</keyword>
<evidence type="ECO:0008006" key="4">
    <source>
        <dbReference type="Google" id="ProtNLM"/>
    </source>
</evidence>
<proteinExistence type="predicted"/>
<feature type="transmembrane region" description="Helical" evidence="1">
    <location>
        <begin position="26"/>
        <end position="46"/>
    </location>
</feature>
<keyword evidence="1" id="KW-0812">Transmembrane</keyword>
<keyword evidence="3" id="KW-1185">Reference proteome</keyword>
<name>A0ABW8V8D9_9PROT</name>
<sequence length="48" mass="5135">MAAFCVLIAGIIVLNPGQDAWFYVSLWLVGGLGAWLLGRAVLYVLAGR</sequence>
<accession>A0ABW8V8D9</accession>
<evidence type="ECO:0000256" key="1">
    <source>
        <dbReference type="SAM" id="Phobius"/>
    </source>
</evidence>
<organism evidence="2 3">
    <name type="scientific">Azospirillum argentinense</name>
    <dbReference type="NCBI Taxonomy" id="2970906"/>
    <lineage>
        <taxon>Bacteria</taxon>
        <taxon>Pseudomonadati</taxon>
        <taxon>Pseudomonadota</taxon>
        <taxon>Alphaproteobacteria</taxon>
        <taxon>Rhodospirillales</taxon>
        <taxon>Azospirillaceae</taxon>
        <taxon>Azospirillum</taxon>
    </lineage>
</organism>
<dbReference type="EMBL" id="JBJLSN010000011">
    <property type="protein sequence ID" value="MFL7901525.1"/>
    <property type="molecule type" value="Genomic_DNA"/>
</dbReference>
<protein>
    <recommendedName>
        <fullName evidence="4">DUF4175 domain-containing protein</fullName>
    </recommendedName>
</protein>
<dbReference type="Proteomes" id="UP001628281">
    <property type="component" value="Unassembled WGS sequence"/>
</dbReference>
<evidence type="ECO:0000313" key="2">
    <source>
        <dbReference type="EMBL" id="MFL7901525.1"/>
    </source>
</evidence>
<gene>
    <name evidence="2" type="ORF">ACJ41P_10360</name>
</gene>
<comment type="caution">
    <text evidence="2">The sequence shown here is derived from an EMBL/GenBank/DDBJ whole genome shotgun (WGS) entry which is preliminary data.</text>
</comment>
<keyword evidence="1" id="KW-0472">Membrane</keyword>
<reference evidence="2 3" key="1">
    <citation type="submission" date="2024-11" db="EMBL/GenBank/DDBJ databases">
        <title>Draft genome sequences of two bacteria associated to sugarcane roots in Colombia.</title>
        <authorList>
            <person name="Pardo-Diaz S."/>
            <person name="Masmela-Mendoza J."/>
            <person name="Delgadillo-Duran P."/>
            <person name="Bautista E.J."/>
            <person name="Rojas-Tapias D.F."/>
        </authorList>
    </citation>
    <scope>NUCLEOTIDE SEQUENCE [LARGE SCALE GENOMIC DNA]</scope>
    <source>
        <strain evidence="2 3">Ap18</strain>
    </source>
</reference>